<keyword evidence="3" id="KW-1185">Reference proteome</keyword>
<dbReference type="RefSeq" id="WP_139984700.1">
    <property type="nucleotide sequence ID" value="NZ_CP041046.1"/>
</dbReference>
<feature type="domain" description="CMP/dCMP-type deaminase" evidence="1">
    <location>
        <begin position="25"/>
        <end position="147"/>
    </location>
</feature>
<dbReference type="PROSITE" id="PS51747">
    <property type="entry name" value="CYT_DCMP_DEAMINASES_2"/>
    <property type="match status" value="1"/>
</dbReference>
<organism evidence="2 3">
    <name type="scientific">Luteibacter pinisoli</name>
    <dbReference type="NCBI Taxonomy" id="2589080"/>
    <lineage>
        <taxon>Bacteria</taxon>
        <taxon>Pseudomonadati</taxon>
        <taxon>Pseudomonadota</taxon>
        <taxon>Gammaproteobacteria</taxon>
        <taxon>Lysobacterales</taxon>
        <taxon>Rhodanobacteraceae</taxon>
        <taxon>Luteibacter</taxon>
    </lineage>
</organism>
<evidence type="ECO:0000259" key="1">
    <source>
        <dbReference type="PROSITE" id="PS51747"/>
    </source>
</evidence>
<dbReference type="KEGG" id="lpy:FIV34_16945"/>
<dbReference type="Gene3D" id="3.40.140.10">
    <property type="entry name" value="Cytidine Deaminase, domain 2"/>
    <property type="match status" value="1"/>
</dbReference>
<dbReference type="Proteomes" id="UP000316093">
    <property type="component" value="Chromosome"/>
</dbReference>
<dbReference type="Pfam" id="PF00383">
    <property type="entry name" value="dCMP_cyt_deam_1"/>
    <property type="match status" value="1"/>
</dbReference>
<dbReference type="InterPro" id="IPR002125">
    <property type="entry name" value="CMP_dCMP_dom"/>
</dbReference>
<dbReference type="CDD" id="cd01285">
    <property type="entry name" value="nucleoside_deaminase"/>
    <property type="match status" value="1"/>
</dbReference>
<dbReference type="EMBL" id="CP041046">
    <property type="protein sequence ID" value="QDE40775.1"/>
    <property type="molecule type" value="Genomic_DNA"/>
</dbReference>
<dbReference type="InterPro" id="IPR016193">
    <property type="entry name" value="Cytidine_deaminase-like"/>
</dbReference>
<dbReference type="SUPFAM" id="SSF53927">
    <property type="entry name" value="Cytidine deaminase-like"/>
    <property type="match status" value="1"/>
</dbReference>
<protein>
    <submittedName>
        <fullName evidence="2">Nucleoside deaminase</fullName>
    </submittedName>
</protein>
<name>A0A4Y5Z8V3_9GAMM</name>
<gene>
    <name evidence="2" type="ORF">FIV34_16945</name>
</gene>
<dbReference type="PANTHER" id="PTHR11079">
    <property type="entry name" value="CYTOSINE DEAMINASE FAMILY MEMBER"/>
    <property type="match status" value="1"/>
</dbReference>
<dbReference type="GO" id="GO:0003824">
    <property type="term" value="F:catalytic activity"/>
    <property type="evidence" value="ECO:0007669"/>
    <property type="project" value="InterPro"/>
</dbReference>
<dbReference type="FunFam" id="3.40.140.10:FF:000051">
    <property type="entry name" value="Nucleoside deaminase"/>
    <property type="match status" value="1"/>
</dbReference>
<evidence type="ECO:0000313" key="3">
    <source>
        <dbReference type="Proteomes" id="UP000316093"/>
    </source>
</evidence>
<proteinExistence type="predicted"/>
<accession>A0A4Y5Z8V3</accession>
<sequence length="185" mass="20122">MLYAQVHLTLPAWVHDFVDTAASYESDEAKVGLAIRLSGHNVDSATGGPFGAVVFDGGHRIVAVGVNRVVPHSCSVAHAEMMAYMLAQQRTQRFRLNEDGSHITLATSSQPCCQCYGATVWAGVDTLLIGARSSDVEELTAFDEGPLPADWMGELERRGIAVRRDILRDDARVVLRRYGESGATY</sequence>
<reference evidence="2 3" key="1">
    <citation type="submission" date="2019-06" db="EMBL/GenBank/DDBJ databases">
        <title>A complete genome sequence for Luteibacter pinisoli MAH-14.</title>
        <authorList>
            <person name="Baltrus D.A."/>
        </authorList>
    </citation>
    <scope>NUCLEOTIDE SEQUENCE [LARGE SCALE GENOMIC DNA]</scope>
    <source>
        <strain evidence="2 3">MAH-14</strain>
    </source>
</reference>
<dbReference type="OrthoDB" id="9802676at2"/>
<dbReference type="PANTHER" id="PTHR11079:SF162">
    <property type="entry name" value="RIBOFLAVIN BIOSYNTHESIS PROTEIN PYRD, CHLOROPLASTIC"/>
    <property type="match status" value="1"/>
</dbReference>
<evidence type="ECO:0000313" key="2">
    <source>
        <dbReference type="EMBL" id="QDE40775.1"/>
    </source>
</evidence>
<dbReference type="AlphaFoldDB" id="A0A4Y5Z8V3"/>